<accession>A0A0P7BYQ2</accession>
<feature type="domain" description="SGNH hydrolase-type esterase" evidence="6">
    <location>
        <begin position="29"/>
        <end position="183"/>
    </location>
</feature>
<dbReference type="Pfam" id="PF13472">
    <property type="entry name" value="Lipase_GDSL_2"/>
    <property type="match status" value="1"/>
</dbReference>
<dbReference type="InterPro" id="IPR006626">
    <property type="entry name" value="PbH1"/>
</dbReference>
<protein>
    <submittedName>
        <fullName evidence="7">GDSL family lipase</fullName>
    </submittedName>
</protein>
<sequence length="779" mass="86170">MKKSVLALLLISFLVAFKSSEKTVRVFMIGDSTMANKDAWAAPETGWGQVFGQYFTDVVKIQNQAKNGRSTKSFRSEGLWDAVERQLQPGDFVFIQFGHNDQKIKDSSRYAGPHGAYKANLKRYVEETKAKGAHPILLTPVNRRKFDENGVFVDQHGEYPDAVRSLAKEMQVPLIDHYALSLNKINELGIEASADLYLNLDPGLFARYPEGASDNTHFTNYGANVMAKLAAEGLRKTSSPLKNFLKKSVYPGKYEYELPTVNTPVFKKDTFDIRNYGAVSGGKVLCHTAINQAIAMASQNGGGVVLVPTGFWLSGPIDLKSNVNLHLEDGSFIQFSDNREDYPVVLTTWEGQDAYRCHAPIWGVDLVNVAITGNGIMDGAGQVWKQVKKEKLTNSQWQNLIASGGVVDDKGTAWYPSEASKFGNENREWTNKLVPGKAKADYEAIRDFLRPNMVSLTNCRNVLLEGITILNSPAWTLHPLLCKHITIKNVNVKNPWYGQNNDAIDVESCTYGILDGCTFDTGDDAITIKSGRDEQGRERGVPTSQFIVTNTTVFHGHGGFVIGSEMSGGVNNLFVNNCNFLGTDIGLRFKTTRGRGGVVEDIYISDINMNNILGDAIRFNMYYEEKDPVPLAGEVRGLPAMEFKPVDAGTPVFRNFKMERIYCKGAAMAIMMKGIPESQVENIEITDAVIYSDKAISITEAKDISLRNVSVFSKDESKLVQLNNVSGLSIDQLEYTTGKKVFIEVNGDRSKDISIQNTKMEGIETKAEFLSGAKRSSLK</sequence>
<dbReference type="InterPro" id="IPR000743">
    <property type="entry name" value="Glyco_hydro_28"/>
</dbReference>
<evidence type="ECO:0000259" key="6">
    <source>
        <dbReference type="Pfam" id="PF13472"/>
    </source>
</evidence>
<evidence type="ECO:0000256" key="3">
    <source>
        <dbReference type="ARBA" id="ARBA00023295"/>
    </source>
</evidence>
<evidence type="ECO:0000313" key="7">
    <source>
        <dbReference type="EMBL" id="KPM47245.1"/>
    </source>
</evidence>
<dbReference type="InterPro" id="IPR036514">
    <property type="entry name" value="SGNH_hydro_sf"/>
</dbReference>
<evidence type="ECO:0000256" key="2">
    <source>
        <dbReference type="ARBA" id="ARBA00022801"/>
    </source>
</evidence>
<comment type="similarity">
    <text evidence="1 4">Belongs to the glycosyl hydrolase 28 family.</text>
</comment>
<feature type="signal peptide" evidence="5">
    <location>
        <begin position="1"/>
        <end position="18"/>
    </location>
</feature>
<dbReference type="GO" id="GO:0004650">
    <property type="term" value="F:polygalacturonase activity"/>
    <property type="evidence" value="ECO:0007669"/>
    <property type="project" value="InterPro"/>
</dbReference>
<dbReference type="AlphaFoldDB" id="A0A0P7BYQ2"/>
<dbReference type="Proteomes" id="UP000050454">
    <property type="component" value="Unassembled WGS sequence"/>
</dbReference>
<dbReference type="InterPro" id="IPR011050">
    <property type="entry name" value="Pectin_lyase_fold/virulence"/>
</dbReference>
<name>A0A0P7BYQ2_9BACT</name>
<dbReference type="OrthoDB" id="9795222at2"/>
<evidence type="ECO:0000256" key="4">
    <source>
        <dbReference type="RuleBase" id="RU361169"/>
    </source>
</evidence>
<dbReference type="InterPro" id="IPR051801">
    <property type="entry name" value="GH28_Enzymes"/>
</dbReference>
<keyword evidence="5" id="KW-0732">Signal</keyword>
<dbReference type="SUPFAM" id="SSF51126">
    <property type="entry name" value="Pectin lyase-like"/>
    <property type="match status" value="1"/>
</dbReference>
<dbReference type="SUPFAM" id="SSF52266">
    <property type="entry name" value="SGNH hydrolase"/>
    <property type="match status" value="1"/>
</dbReference>
<comment type="caution">
    <text evidence="7">The sequence shown here is derived from an EMBL/GenBank/DDBJ whole genome shotgun (WGS) entry which is preliminary data.</text>
</comment>
<feature type="chain" id="PRO_5006136344" evidence="5">
    <location>
        <begin position="19"/>
        <end position="779"/>
    </location>
</feature>
<evidence type="ECO:0000256" key="1">
    <source>
        <dbReference type="ARBA" id="ARBA00008834"/>
    </source>
</evidence>
<dbReference type="InterPro" id="IPR013830">
    <property type="entry name" value="SGNH_hydro"/>
</dbReference>
<gene>
    <name evidence="7" type="ORF">AFM12_15720</name>
</gene>
<dbReference type="GO" id="GO:0005975">
    <property type="term" value="P:carbohydrate metabolic process"/>
    <property type="evidence" value="ECO:0007669"/>
    <property type="project" value="InterPro"/>
</dbReference>
<reference evidence="7 8" key="1">
    <citation type="submission" date="2015-07" db="EMBL/GenBank/DDBJ databases">
        <title>The draft genome sequence of Leadbetterella sp. JN14-9.</title>
        <authorList>
            <person name="Liu Y."/>
            <person name="Du J."/>
            <person name="Shao Z."/>
        </authorList>
    </citation>
    <scope>NUCLEOTIDE SEQUENCE [LARGE SCALE GENOMIC DNA]</scope>
    <source>
        <strain evidence="7 8">JN14-9</strain>
    </source>
</reference>
<dbReference type="STRING" id="1605367.AFM12_15720"/>
<dbReference type="PATRIC" id="fig|1605367.3.peg.570"/>
<evidence type="ECO:0000313" key="8">
    <source>
        <dbReference type="Proteomes" id="UP000050454"/>
    </source>
</evidence>
<dbReference type="PANTHER" id="PTHR31339">
    <property type="entry name" value="PECTIN LYASE-RELATED"/>
    <property type="match status" value="1"/>
</dbReference>
<organism evidence="7 8">
    <name type="scientific">Jiulongibacter sediminis</name>
    <dbReference type="NCBI Taxonomy" id="1605367"/>
    <lineage>
        <taxon>Bacteria</taxon>
        <taxon>Pseudomonadati</taxon>
        <taxon>Bacteroidota</taxon>
        <taxon>Cytophagia</taxon>
        <taxon>Cytophagales</taxon>
        <taxon>Leadbetterellaceae</taxon>
        <taxon>Jiulongibacter</taxon>
    </lineage>
</organism>
<dbReference type="EMBL" id="LGTQ01000012">
    <property type="protein sequence ID" value="KPM47245.1"/>
    <property type="molecule type" value="Genomic_DNA"/>
</dbReference>
<keyword evidence="8" id="KW-1185">Reference proteome</keyword>
<proteinExistence type="inferred from homology"/>
<dbReference type="CDD" id="cd01821">
    <property type="entry name" value="Rhamnogalacturan_acetylesterase_like"/>
    <property type="match status" value="1"/>
</dbReference>
<dbReference type="SMART" id="SM00710">
    <property type="entry name" value="PbH1"/>
    <property type="match status" value="5"/>
</dbReference>
<dbReference type="InterPro" id="IPR012334">
    <property type="entry name" value="Pectin_lyas_fold"/>
</dbReference>
<dbReference type="PROSITE" id="PS00502">
    <property type="entry name" value="POLYGALACTURONASE"/>
    <property type="match status" value="1"/>
</dbReference>
<dbReference type="InterPro" id="IPR037459">
    <property type="entry name" value="RhgT-like"/>
</dbReference>
<dbReference type="Gene3D" id="2.160.20.10">
    <property type="entry name" value="Single-stranded right-handed beta-helix, Pectin lyase-like"/>
    <property type="match status" value="1"/>
</dbReference>
<dbReference type="GO" id="GO:0016788">
    <property type="term" value="F:hydrolase activity, acting on ester bonds"/>
    <property type="evidence" value="ECO:0007669"/>
    <property type="project" value="UniProtKB-ARBA"/>
</dbReference>
<evidence type="ECO:0000256" key="5">
    <source>
        <dbReference type="SAM" id="SignalP"/>
    </source>
</evidence>
<keyword evidence="2 4" id="KW-0378">Hydrolase</keyword>
<dbReference type="RefSeq" id="WP_055150021.1">
    <property type="nucleotide sequence ID" value="NZ_JXSZ01000012.1"/>
</dbReference>
<dbReference type="Pfam" id="PF00295">
    <property type="entry name" value="Glyco_hydro_28"/>
    <property type="match status" value="1"/>
</dbReference>
<dbReference type="Gene3D" id="3.40.50.1110">
    <property type="entry name" value="SGNH hydrolase"/>
    <property type="match status" value="1"/>
</dbReference>
<keyword evidence="3 4" id="KW-0326">Glycosidase</keyword>
<dbReference type="PANTHER" id="PTHR31339:SF9">
    <property type="entry name" value="PLASMIN AND FIBRONECTIN-BINDING PROTEIN A"/>
    <property type="match status" value="1"/>
</dbReference>